<name>A0ABP7TXJ8_9BACT</name>
<sequence length="173" mass="19236">MFFSLPLRRLVGVLAAAVALPACDCPANMSPPPVFTLAFSTDTMASTGVGFRKAEVRSAYIVRYRDADFQSMDDTLRQPTAATANSKNPEFGIYYRPGYPPQFALPDFERQNTFARSFRLVVPAANRTYDINNVVLKEEPGESRCSGYRITRREATINGQLRDGLKTSPILTK</sequence>
<dbReference type="EMBL" id="BAABDK010000013">
    <property type="protein sequence ID" value="GAA4032715.1"/>
    <property type="molecule type" value="Genomic_DNA"/>
</dbReference>
<feature type="chain" id="PRO_5046650807" description="Lipoprotein" evidence="1">
    <location>
        <begin position="25"/>
        <end position="173"/>
    </location>
</feature>
<accession>A0ABP7TXJ8</accession>
<gene>
    <name evidence="2" type="ORF">GCM10022409_16220</name>
</gene>
<evidence type="ECO:0000313" key="2">
    <source>
        <dbReference type="EMBL" id="GAA4032715.1"/>
    </source>
</evidence>
<keyword evidence="3" id="KW-1185">Reference proteome</keyword>
<evidence type="ECO:0000256" key="1">
    <source>
        <dbReference type="SAM" id="SignalP"/>
    </source>
</evidence>
<dbReference type="RefSeq" id="WP_345052670.1">
    <property type="nucleotide sequence ID" value="NZ_BAABDK010000013.1"/>
</dbReference>
<feature type="signal peptide" evidence="1">
    <location>
        <begin position="1"/>
        <end position="24"/>
    </location>
</feature>
<protein>
    <recommendedName>
        <fullName evidence="4">Lipoprotein</fullName>
    </recommendedName>
</protein>
<evidence type="ECO:0000313" key="3">
    <source>
        <dbReference type="Proteomes" id="UP001501469"/>
    </source>
</evidence>
<evidence type="ECO:0008006" key="4">
    <source>
        <dbReference type="Google" id="ProtNLM"/>
    </source>
</evidence>
<comment type="caution">
    <text evidence="2">The sequence shown here is derived from an EMBL/GenBank/DDBJ whole genome shotgun (WGS) entry which is preliminary data.</text>
</comment>
<proteinExistence type="predicted"/>
<organism evidence="2 3">
    <name type="scientific">Hymenobacter glaciei</name>
    <dbReference type="NCBI Taxonomy" id="877209"/>
    <lineage>
        <taxon>Bacteria</taxon>
        <taxon>Pseudomonadati</taxon>
        <taxon>Bacteroidota</taxon>
        <taxon>Cytophagia</taxon>
        <taxon>Cytophagales</taxon>
        <taxon>Hymenobacteraceae</taxon>
        <taxon>Hymenobacter</taxon>
    </lineage>
</organism>
<dbReference type="Proteomes" id="UP001501469">
    <property type="component" value="Unassembled WGS sequence"/>
</dbReference>
<reference evidence="3" key="1">
    <citation type="journal article" date="2019" name="Int. J. Syst. Evol. Microbiol.">
        <title>The Global Catalogue of Microorganisms (GCM) 10K type strain sequencing project: providing services to taxonomists for standard genome sequencing and annotation.</title>
        <authorList>
            <consortium name="The Broad Institute Genomics Platform"/>
            <consortium name="The Broad Institute Genome Sequencing Center for Infectious Disease"/>
            <person name="Wu L."/>
            <person name="Ma J."/>
        </authorList>
    </citation>
    <scope>NUCLEOTIDE SEQUENCE [LARGE SCALE GENOMIC DNA]</scope>
    <source>
        <strain evidence="3">JCM 17225</strain>
    </source>
</reference>
<keyword evidence="1" id="KW-0732">Signal</keyword>